<dbReference type="AlphaFoldDB" id="W7Y0B9"/>
<dbReference type="SUPFAM" id="SSF53328">
    <property type="entry name" value="Formyltransferase"/>
    <property type="match status" value="1"/>
</dbReference>
<sequence>MAINKEDLRIVFMGTPEFAVESLKILVENKYNVVGVVTVR</sequence>
<organism evidence="1 2">
    <name type="scientific">Saccharicrinis fermentans DSM 9555 = JCM 21142</name>
    <dbReference type="NCBI Taxonomy" id="869213"/>
    <lineage>
        <taxon>Bacteria</taxon>
        <taxon>Pseudomonadati</taxon>
        <taxon>Bacteroidota</taxon>
        <taxon>Bacteroidia</taxon>
        <taxon>Marinilabiliales</taxon>
        <taxon>Marinilabiliaceae</taxon>
        <taxon>Saccharicrinis</taxon>
    </lineage>
</organism>
<reference evidence="1 2" key="1">
    <citation type="journal article" date="2014" name="Genome Announc.">
        <title>Draft Genome Sequence of Cytophaga fermentans JCM 21142T, a Facultative Anaerobe Isolated from Marine Mud.</title>
        <authorList>
            <person name="Starns D."/>
            <person name="Oshima K."/>
            <person name="Suda W."/>
            <person name="Iino T."/>
            <person name="Yuki M."/>
            <person name="Inoue J."/>
            <person name="Kitamura K."/>
            <person name="Iida T."/>
            <person name="Darby A."/>
            <person name="Hattori M."/>
            <person name="Ohkuma M."/>
        </authorList>
    </citation>
    <scope>NUCLEOTIDE SEQUENCE [LARGE SCALE GENOMIC DNA]</scope>
    <source>
        <strain evidence="1 2">JCM 21142</strain>
    </source>
</reference>
<accession>W7Y0B9</accession>
<dbReference type="RefSeq" id="WP_262505061.1">
    <property type="nucleotide sequence ID" value="NZ_BAMD01000043.1"/>
</dbReference>
<dbReference type="Proteomes" id="UP000019402">
    <property type="component" value="Unassembled WGS sequence"/>
</dbReference>
<comment type="caution">
    <text evidence="1">The sequence shown here is derived from an EMBL/GenBank/DDBJ whole genome shotgun (WGS) entry which is preliminary data.</text>
</comment>
<keyword evidence="1" id="KW-0808">Transferase</keyword>
<gene>
    <name evidence="1" type="ORF">JCM21142_73063</name>
</gene>
<dbReference type="Gene3D" id="3.40.50.170">
    <property type="entry name" value="Formyl transferase, N-terminal domain"/>
    <property type="match status" value="1"/>
</dbReference>
<dbReference type="eggNOG" id="COG0223">
    <property type="taxonomic scope" value="Bacteria"/>
</dbReference>
<evidence type="ECO:0000313" key="2">
    <source>
        <dbReference type="Proteomes" id="UP000019402"/>
    </source>
</evidence>
<keyword evidence="2" id="KW-1185">Reference proteome</keyword>
<protein>
    <submittedName>
        <fullName evidence="1">Methionyl-tRNA formyltransferase</fullName>
    </submittedName>
</protein>
<dbReference type="EMBL" id="BAMD01000043">
    <property type="protein sequence ID" value="GAF04360.1"/>
    <property type="molecule type" value="Genomic_DNA"/>
</dbReference>
<dbReference type="InterPro" id="IPR036477">
    <property type="entry name" value="Formyl_transf_N_sf"/>
</dbReference>
<evidence type="ECO:0000313" key="1">
    <source>
        <dbReference type="EMBL" id="GAF04360.1"/>
    </source>
</evidence>
<proteinExistence type="predicted"/>
<name>W7Y0B9_9BACT</name>
<dbReference type="GO" id="GO:0016740">
    <property type="term" value="F:transferase activity"/>
    <property type="evidence" value="ECO:0007669"/>
    <property type="project" value="UniProtKB-KW"/>
</dbReference>